<dbReference type="RefSeq" id="WP_208079371.1">
    <property type="nucleotide sequence ID" value="NZ_CP071869.1"/>
</dbReference>
<evidence type="ECO:0000256" key="1">
    <source>
        <dbReference type="SAM" id="Phobius"/>
    </source>
</evidence>
<dbReference type="InterPro" id="IPR033122">
    <property type="entry name" value="LETM1-like_RBD"/>
</dbReference>
<accession>A0A975CNT9</accession>
<feature type="domain" description="Letm1 RBD" evidence="2">
    <location>
        <begin position="40"/>
        <end position="91"/>
    </location>
</feature>
<keyword evidence="4" id="KW-1185">Reference proteome</keyword>
<evidence type="ECO:0000259" key="2">
    <source>
        <dbReference type="Pfam" id="PF07766"/>
    </source>
</evidence>
<dbReference type="Pfam" id="PF07766">
    <property type="entry name" value="LETM1_RBD"/>
    <property type="match status" value="1"/>
</dbReference>
<proteinExistence type="predicted"/>
<keyword evidence="1" id="KW-0812">Transmembrane</keyword>
<protein>
    <recommendedName>
        <fullName evidence="2">Letm1 RBD domain-containing protein</fullName>
    </recommendedName>
</protein>
<name>A0A975CNT9_9FLAO</name>
<evidence type="ECO:0000313" key="4">
    <source>
        <dbReference type="Proteomes" id="UP000663920"/>
    </source>
</evidence>
<dbReference type="AlphaFoldDB" id="A0A975CNT9"/>
<feature type="transmembrane region" description="Helical" evidence="1">
    <location>
        <begin position="55"/>
        <end position="78"/>
    </location>
</feature>
<reference evidence="3 4" key="1">
    <citation type="submission" date="2021-03" db="EMBL/GenBank/DDBJ databases">
        <title>Complete genome of Polaribacter_sp.SM13.</title>
        <authorList>
            <person name="Jeong S.W."/>
            <person name="Bae J.W."/>
        </authorList>
    </citation>
    <scope>NUCLEOTIDE SEQUENCE [LARGE SCALE GENOMIC DNA]</scope>
    <source>
        <strain evidence="3 4">SM13</strain>
    </source>
</reference>
<organism evidence="3 4">
    <name type="scientific">Polaribacter cellanae</name>
    <dbReference type="NCBI Taxonomy" id="2818493"/>
    <lineage>
        <taxon>Bacteria</taxon>
        <taxon>Pseudomonadati</taxon>
        <taxon>Bacteroidota</taxon>
        <taxon>Flavobacteriia</taxon>
        <taxon>Flavobacteriales</taxon>
        <taxon>Flavobacteriaceae</taxon>
    </lineage>
</organism>
<sequence>MKTVEEIKILLHKNKLRLHQELLQSKEAMALIKKATHTQLTVEEKLKIRIQMLDICKAIPALTVFLLPGGALLLPLLIKLIPDILPSAFRDLPDNKV</sequence>
<evidence type="ECO:0000313" key="3">
    <source>
        <dbReference type="EMBL" id="QTE23361.1"/>
    </source>
</evidence>
<keyword evidence="1" id="KW-1133">Transmembrane helix</keyword>
<dbReference type="KEGG" id="pcea:J3359_03530"/>
<dbReference type="Proteomes" id="UP000663920">
    <property type="component" value="Chromosome"/>
</dbReference>
<dbReference type="GO" id="GO:0043022">
    <property type="term" value="F:ribosome binding"/>
    <property type="evidence" value="ECO:0007669"/>
    <property type="project" value="InterPro"/>
</dbReference>
<dbReference type="EMBL" id="CP071869">
    <property type="protein sequence ID" value="QTE23361.1"/>
    <property type="molecule type" value="Genomic_DNA"/>
</dbReference>
<keyword evidence="1" id="KW-0472">Membrane</keyword>
<gene>
    <name evidence="3" type="ORF">J3359_03530</name>
</gene>